<dbReference type="GO" id="GO:0004714">
    <property type="term" value="F:transmembrane receptor protein tyrosine kinase activity"/>
    <property type="evidence" value="ECO:0007669"/>
    <property type="project" value="TreeGrafter"/>
</dbReference>
<dbReference type="GO" id="GO:0007169">
    <property type="term" value="P:cell surface receptor protein tyrosine kinase signaling pathway"/>
    <property type="evidence" value="ECO:0007669"/>
    <property type="project" value="TreeGrafter"/>
</dbReference>
<dbReference type="PANTHER" id="PTHR24416:SF600">
    <property type="entry name" value="PDGF- AND VEGF-RECEPTOR RELATED, ISOFORM J"/>
    <property type="match status" value="1"/>
</dbReference>
<organism evidence="1 2">
    <name type="scientific">Paramuricea clavata</name>
    <name type="common">Red gorgonian</name>
    <name type="synonym">Violescent sea-whip</name>
    <dbReference type="NCBI Taxonomy" id="317549"/>
    <lineage>
        <taxon>Eukaryota</taxon>
        <taxon>Metazoa</taxon>
        <taxon>Cnidaria</taxon>
        <taxon>Anthozoa</taxon>
        <taxon>Octocorallia</taxon>
        <taxon>Malacalcyonacea</taxon>
        <taxon>Plexauridae</taxon>
        <taxon>Paramuricea</taxon>
    </lineage>
</organism>
<dbReference type="EMBL" id="CACRXK020001471">
    <property type="protein sequence ID" value="CAB3989347.1"/>
    <property type="molecule type" value="Genomic_DNA"/>
</dbReference>
<dbReference type="PRINTS" id="PR00109">
    <property type="entry name" value="TYRKINASE"/>
</dbReference>
<keyword evidence="2" id="KW-1185">Reference proteome</keyword>
<dbReference type="Proteomes" id="UP001152795">
    <property type="component" value="Unassembled WGS sequence"/>
</dbReference>
<dbReference type="Gene3D" id="1.10.510.10">
    <property type="entry name" value="Transferase(Phosphotransferase) domain 1"/>
    <property type="match status" value="1"/>
</dbReference>
<dbReference type="InterPro" id="IPR008266">
    <property type="entry name" value="Tyr_kinase_AS"/>
</dbReference>
<dbReference type="PROSITE" id="PS00109">
    <property type="entry name" value="PROTEIN_KINASE_TYR"/>
    <property type="match status" value="1"/>
</dbReference>
<dbReference type="SMART" id="SM00219">
    <property type="entry name" value="TyrKc"/>
    <property type="match status" value="1"/>
</dbReference>
<dbReference type="OrthoDB" id="5986190at2759"/>
<dbReference type="PANTHER" id="PTHR24416">
    <property type="entry name" value="TYROSINE-PROTEIN KINASE RECEPTOR"/>
    <property type="match status" value="1"/>
</dbReference>
<dbReference type="GO" id="GO:0043235">
    <property type="term" value="C:receptor complex"/>
    <property type="evidence" value="ECO:0007669"/>
    <property type="project" value="TreeGrafter"/>
</dbReference>
<evidence type="ECO:0000313" key="2">
    <source>
        <dbReference type="Proteomes" id="UP001152795"/>
    </source>
</evidence>
<dbReference type="InterPro" id="IPR000719">
    <property type="entry name" value="Prot_kinase_dom"/>
</dbReference>
<protein>
    <submittedName>
        <fullName evidence="1">Vascular endothelial growth factor receptor 2-like</fullName>
    </submittedName>
</protein>
<name>A0A7D9DNS9_PARCT</name>
<dbReference type="InterPro" id="IPR020635">
    <property type="entry name" value="Tyr_kinase_cat_dom"/>
</dbReference>
<dbReference type="InterPro" id="IPR001245">
    <property type="entry name" value="Ser-Thr/Tyr_kinase_cat_dom"/>
</dbReference>
<keyword evidence="1" id="KW-0675">Receptor</keyword>
<sequence length="606" mass="69793">MTDVSSKLVCKVDEANPSPTVEWRYSDDNERTWYLVTPNLGFGEDTFTWKALNETSRPIGDQVVITLISSPYVAIWVSSANMSGFAPAFKHFVNIYASKKPTTSYLTVVIVISCVVAVLVLCFVVIMYRRKKALGGFYICTLPPYRDYIKILDQSKFIHEQTHKLPYISEWEFPRGNIALQDELGSGAFGVVYFAHASGIANFLTRRSTLKDNKSQRRFSFTRLKKRNFSLSTNYCDVVNTAVKTLKVDYSENDLLDIISELKILIHVGEHENVLRILGACTKVTNNEAPLIILEYCPHGNLREFLRTRRDVYEPEWKDVDNVRLSITDLADFSLHISKGMEFLISRKCIHRDLAARNVLIGDGYVAKISDFGLARDVYDSLEYVKVTPGLLPIKWMAIEAIEDRIFNEKTDVWSYGIVLWEMFTLGGTPYPDLDPSKSKHCPRVRISTFRAKALRLNLRKYLPGINRSQVVADLCKLEEWQDRWQMEFNSTKCKVMCITTKKNIIKKQYMFCGQILEEVENHPYLGVMFDNKMKWSSHISNTTRKANVILHVIKRNLWNCPRDVKEVAYKSLVRPTLEYASTAWDPYYKKDVAAVERVQRSAARF</sequence>
<accession>A0A7D9DNS9</accession>
<dbReference type="InterPro" id="IPR050122">
    <property type="entry name" value="RTK"/>
</dbReference>
<gene>
    <name evidence="1" type="ORF">PACLA_8A088902</name>
</gene>
<reference evidence="1" key="1">
    <citation type="submission" date="2020-04" db="EMBL/GenBank/DDBJ databases">
        <authorList>
            <person name="Alioto T."/>
            <person name="Alioto T."/>
            <person name="Gomez Garrido J."/>
        </authorList>
    </citation>
    <scope>NUCLEOTIDE SEQUENCE</scope>
    <source>
        <strain evidence="1">A484AB</strain>
    </source>
</reference>
<dbReference type="Gene3D" id="3.30.200.20">
    <property type="entry name" value="Phosphorylase Kinase, domain 1"/>
    <property type="match status" value="1"/>
</dbReference>
<proteinExistence type="predicted"/>
<dbReference type="GO" id="GO:0005524">
    <property type="term" value="F:ATP binding"/>
    <property type="evidence" value="ECO:0007669"/>
    <property type="project" value="InterPro"/>
</dbReference>
<dbReference type="PROSITE" id="PS50011">
    <property type="entry name" value="PROTEIN_KINASE_DOM"/>
    <property type="match status" value="1"/>
</dbReference>
<dbReference type="AlphaFoldDB" id="A0A7D9DNS9"/>
<evidence type="ECO:0000313" key="1">
    <source>
        <dbReference type="EMBL" id="CAB3989347.1"/>
    </source>
</evidence>
<comment type="caution">
    <text evidence="1">The sequence shown here is derived from an EMBL/GenBank/DDBJ whole genome shotgun (WGS) entry which is preliminary data.</text>
</comment>
<dbReference type="Pfam" id="PF07714">
    <property type="entry name" value="PK_Tyr_Ser-Thr"/>
    <property type="match status" value="1"/>
</dbReference>
<dbReference type="GO" id="GO:0005886">
    <property type="term" value="C:plasma membrane"/>
    <property type="evidence" value="ECO:0007669"/>
    <property type="project" value="TreeGrafter"/>
</dbReference>
<dbReference type="CDD" id="cd00192">
    <property type="entry name" value="PTKc"/>
    <property type="match status" value="1"/>
</dbReference>
<dbReference type="InterPro" id="IPR011009">
    <property type="entry name" value="Kinase-like_dom_sf"/>
</dbReference>
<dbReference type="SUPFAM" id="SSF56112">
    <property type="entry name" value="Protein kinase-like (PK-like)"/>
    <property type="match status" value="1"/>
</dbReference>
<feature type="non-terminal residue" evidence="1">
    <location>
        <position position="1"/>
    </location>
</feature>